<protein>
    <submittedName>
        <fullName evidence="1">Uncharacterized protein</fullName>
    </submittedName>
</protein>
<comment type="caution">
    <text evidence="1">The sequence shown here is derived from an EMBL/GenBank/DDBJ whole genome shotgun (WGS) entry which is preliminary data.</text>
</comment>
<dbReference type="AlphaFoldDB" id="F9CZW7"/>
<name>F9CZW7_PREDD</name>
<dbReference type="Proteomes" id="UP000007820">
    <property type="component" value="Unassembled WGS sequence"/>
</dbReference>
<evidence type="ECO:0000313" key="2">
    <source>
        <dbReference type="Proteomes" id="UP000007820"/>
    </source>
</evidence>
<reference evidence="1 2" key="1">
    <citation type="submission" date="2011-04" db="EMBL/GenBank/DDBJ databases">
        <authorList>
            <person name="Muzny D."/>
            <person name="Qin X."/>
            <person name="Deng J."/>
            <person name="Jiang H."/>
            <person name="Liu Y."/>
            <person name="Qu J."/>
            <person name="Song X.-Z."/>
            <person name="Zhang L."/>
            <person name="Thornton R."/>
            <person name="Coyle M."/>
            <person name="Francisco L."/>
            <person name="Jackson L."/>
            <person name="Javaid M."/>
            <person name="Korchina V."/>
            <person name="Kovar C."/>
            <person name="Mata R."/>
            <person name="Mathew T."/>
            <person name="Ngo R."/>
            <person name="Nguyen L."/>
            <person name="Nguyen N."/>
            <person name="Okwuonu G."/>
            <person name="Ongeri F."/>
            <person name="Pham C."/>
            <person name="Simmons D."/>
            <person name="Wilczek-Boney K."/>
            <person name="Hale W."/>
            <person name="Jakkamsetti A."/>
            <person name="Pham P."/>
            <person name="Ruth R."/>
            <person name="San Lucas F."/>
            <person name="Warren J."/>
            <person name="Zhang J."/>
            <person name="Zhao Z."/>
            <person name="Zhou C."/>
            <person name="Zhu D."/>
            <person name="Lee S."/>
            <person name="Bess C."/>
            <person name="Blankenburg K."/>
            <person name="Forbes L."/>
            <person name="Fu Q."/>
            <person name="Gubbala S."/>
            <person name="Hirani K."/>
            <person name="Jayaseelan J.C."/>
            <person name="Lara F."/>
            <person name="Munidasa M."/>
            <person name="Palculict T."/>
            <person name="Patil S."/>
            <person name="Pu L.-L."/>
            <person name="Saada N."/>
            <person name="Tang L."/>
            <person name="Weissenberger G."/>
            <person name="Zhu Y."/>
            <person name="Hemphill L."/>
            <person name="Shang Y."/>
            <person name="Youmans B."/>
            <person name="Ayvaz T."/>
            <person name="Ross M."/>
            <person name="Santibanez J."/>
            <person name="Aqrawi P."/>
            <person name="Gross S."/>
            <person name="Joshi V."/>
            <person name="Fowler G."/>
            <person name="Nazareth L."/>
            <person name="Reid J."/>
            <person name="Worley K."/>
            <person name="Petrosino J."/>
            <person name="Highlander S."/>
            <person name="Gibbs R."/>
        </authorList>
    </citation>
    <scope>NUCLEOTIDE SEQUENCE [LARGE SCALE GENOMIC DNA]</scope>
    <source>
        <strain evidence="1 2">DSM 3688</strain>
    </source>
</reference>
<proteinExistence type="predicted"/>
<gene>
    <name evidence="1" type="ORF">HMPREF9136_0144</name>
</gene>
<dbReference type="EMBL" id="AFPW01000002">
    <property type="protein sequence ID" value="EGQ17539.1"/>
    <property type="molecule type" value="Genomic_DNA"/>
</dbReference>
<accession>F9CZW7</accession>
<sequence>MCKTKLGVFGGMAKQRTVKKHGTETYFCHLFGDMMDVFGFFEYICILIS</sequence>
<organism evidence="1 2">
    <name type="scientific">Prevotella dentalis (strain ATCC 49559 / DSM 3688 / JCM 13448 / NCTC 12043 / ES 2772)</name>
    <name type="common">Mitsuokella dentalis</name>
    <dbReference type="NCBI Taxonomy" id="908937"/>
    <lineage>
        <taxon>Bacteria</taxon>
        <taxon>Pseudomonadati</taxon>
        <taxon>Bacteroidota</taxon>
        <taxon>Bacteroidia</taxon>
        <taxon>Bacteroidales</taxon>
        <taxon>Prevotellaceae</taxon>
        <taxon>Prevotella</taxon>
    </lineage>
</organism>
<evidence type="ECO:0000313" key="1">
    <source>
        <dbReference type="EMBL" id="EGQ17539.1"/>
    </source>
</evidence>